<keyword evidence="2" id="KW-0808">Transferase</keyword>
<reference evidence="3 4" key="1">
    <citation type="journal article" date="2023" name="Elife">
        <title>Identification of key yeast species and microbe-microbe interactions impacting larval growth of Drosophila in the wild.</title>
        <authorList>
            <person name="Mure A."/>
            <person name="Sugiura Y."/>
            <person name="Maeda R."/>
            <person name="Honda K."/>
            <person name="Sakurai N."/>
            <person name="Takahashi Y."/>
            <person name="Watada M."/>
            <person name="Katoh T."/>
            <person name="Gotoh A."/>
            <person name="Gotoh Y."/>
            <person name="Taniguchi I."/>
            <person name="Nakamura K."/>
            <person name="Hayashi T."/>
            <person name="Katayama T."/>
            <person name="Uemura T."/>
            <person name="Hattori Y."/>
        </authorList>
    </citation>
    <scope>NUCLEOTIDE SEQUENCE [LARGE SCALE GENOMIC DNA]</scope>
    <source>
        <strain evidence="3 4">SC-9</strain>
    </source>
</reference>
<dbReference type="EMBL" id="BTFZ01000020">
    <property type="protein sequence ID" value="GMM38828.1"/>
    <property type="molecule type" value="Genomic_DNA"/>
</dbReference>
<protein>
    <recommendedName>
        <fullName evidence="5">NADH dehydrogenase [ubiquinone] 1 alpha subcomplex assembly factor 5</fullName>
    </recommendedName>
</protein>
<evidence type="ECO:0000256" key="1">
    <source>
        <dbReference type="ARBA" id="ARBA00022603"/>
    </source>
</evidence>
<dbReference type="PANTHER" id="PTHR13090:SF1">
    <property type="entry name" value="ARGININE-HYDROXYLASE NDUFAF5, MITOCHONDRIAL"/>
    <property type="match status" value="1"/>
</dbReference>
<gene>
    <name evidence="3" type="ORF">DASC09_061670</name>
</gene>
<evidence type="ECO:0000256" key="2">
    <source>
        <dbReference type="ARBA" id="ARBA00022679"/>
    </source>
</evidence>
<dbReference type="InterPro" id="IPR029063">
    <property type="entry name" value="SAM-dependent_MTases_sf"/>
</dbReference>
<dbReference type="InterPro" id="IPR050602">
    <property type="entry name" value="Malonyl-ACP_OMT"/>
</dbReference>
<dbReference type="RefSeq" id="XP_064855823.1">
    <property type="nucleotide sequence ID" value="XM_064999751.1"/>
</dbReference>
<comment type="caution">
    <text evidence="3">The sequence shown here is derived from an EMBL/GenBank/DDBJ whole genome shotgun (WGS) entry which is preliminary data.</text>
</comment>
<dbReference type="Proteomes" id="UP001360560">
    <property type="component" value="Unassembled WGS sequence"/>
</dbReference>
<dbReference type="GO" id="GO:0005739">
    <property type="term" value="C:mitochondrion"/>
    <property type="evidence" value="ECO:0007669"/>
    <property type="project" value="TreeGrafter"/>
</dbReference>
<sequence length="348" mass="40043">MLRIGKNLLKPRYYSTGSRPSHEIFDRSVKLQQKRLPLVQTPEEFKNVQYLKNESIKKIISTLSFINRKFKNTLDIGSSYGHLESLLASKPSSSVNTSITGDESNEDEVFAKEVDMVKSKFKNIYMLDSCKEMLDMCDHKAEGLEFTKIHGDEESLDHEMLTNKKFNCIISNLCMHWINNLPEFLVKTYNLLDEKDSIFIGSMFAQDTLFELRSSLQLAEMERKGGLSPHVSPFVTVQDLGNLLNRAGYKMVTIDIDEVVIDYPDLLTIMDELKLMGENNCLFEREPLSKETLLAADPIYRKFYGVQDETGRTIYPATFRVLFFIGWRDKEIKSAKRGSQNVDLKKIL</sequence>
<name>A0AAV5QVF3_9ASCO</name>
<evidence type="ECO:0000313" key="3">
    <source>
        <dbReference type="EMBL" id="GMM38828.1"/>
    </source>
</evidence>
<keyword evidence="1" id="KW-0489">Methyltransferase</keyword>
<dbReference type="Gene3D" id="3.40.50.150">
    <property type="entry name" value="Vaccinia Virus protein VP39"/>
    <property type="match status" value="1"/>
</dbReference>
<dbReference type="PANTHER" id="PTHR13090">
    <property type="entry name" value="ARGININE-HYDROXYLASE NDUFAF5, MITOCHONDRIAL"/>
    <property type="match status" value="1"/>
</dbReference>
<organism evidence="3 4">
    <name type="scientific">Saccharomycopsis crataegensis</name>
    <dbReference type="NCBI Taxonomy" id="43959"/>
    <lineage>
        <taxon>Eukaryota</taxon>
        <taxon>Fungi</taxon>
        <taxon>Dikarya</taxon>
        <taxon>Ascomycota</taxon>
        <taxon>Saccharomycotina</taxon>
        <taxon>Saccharomycetes</taxon>
        <taxon>Saccharomycopsidaceae</taxon>
        <taxon>Saccharomycopsis</taxon>
    </lineage>
</organism>
<proteinExistence type="predicted"/>
<evidence type="ECO:0000313" key="4">
    <source>
        <dbReference type="Proteomes" id="UP001360560"/>
    </source>
</evidence>
<dbReference type="Pfam" id="PF13489">
    <property type="entry name" value="Methyltransf_23"/>
    <property type="match status" value="1"/>
</dbReference>
<dbReference type="GO" id="GO:0008168">
    <property type="term" value="F:methyltransferase activity"/>
    <property type="evidence" value="ECO:0007669"/>
    <property type="project" value="UniProtKB-KW"/>
</dbReference>
<keyword evidence="4" id="KW-1185">Reference proteome</keyword>
<dbReference type="AlphaFoldDB" id="A0AAV5QVF3"/>
<evidence type="ECO:0008006" key="5">
    <source>
        <dbReference type="Google" id="ProtNLM"/>
    </source>
</evidence>
<dbReference type="GO" id="GO:0032259">
    <property type="term" value="P:methylation"/>
    <property type="evidence" value="ECO:0007669"/>
    <property type="project" value="UniProtKB-KW"/>
</dbReference>
<accession>A0AAV5QVF3</accession>
<dbReference type="GeneID" id="90076816"/>
<dbReference type="GO" id="GO:0032981">
    <property type="term" value="P:mitochondrial respiratory chain complex I assembly"/>
    <property type="evidence" value="ECO:0007669"/>
    <property type="project" value="TreeGrafter"/>
</dbReference>
<dbReference type="SUPFAM" id="SSF53335">
    <property type="entry name" value="S-adenosyl-L-methionine-dependent methyltransferases"/>
    <property type="match status" value="1"/>
</dbReference>